<dbReference type="PROSITE" id="PS50109">
    <property type="entry name" value="HIS_KIN"/>
    <property type="match status" value="1"/>
</dbReference>
<dbReference type="SUPFAM" id="SSF47384">
    <property type="entry name" value="Homodimeric domain of signal transducing histidine kinase"/>
    <property type="match status" value="1"/>
</dbReference>
<dbReference type="OrthoDB" id="9813394at2"/>
<dbReference type="AlphaFoldDB" id="A0A0C2NR39"/>
<dbReference type="InterPro" id="IPR036097">
    <property type="entry name" value="HisK_dim/P_sf"/>
</dbReference>
<accession>A0A0C2NR39</accession>
<dbReference type="Gene3D" id="3.30.565.10">
    <property type="entry name" value="Histidine kinase-like ATPase, C-terminal domain"/>
    <property type="match status" value="1"/>
</dbReference>
<comment type="catalytic activity">
    <reaction evidence="1">
        <text>ATP + protein L-histidine = ADP + protein N-phospho-L-histidine.</text>
        <dbReference type="EC" id="2.7.13.3"/>
    </reaction>
</comment>
<dbReference type="InterPro" id="IPR036890">
    <property type="entry name" value="HATPase_C_sf"/>
</dbReference>
<dbReference type="Pfam" id="PF00512">
    <property type="entry name" value="HisKA"/>
    <property type="match status" value="1"/>
</dbReference>
<dbReference type="PANTHER" id="PTHR43711">
    <property type="entry name" value="TWO-COMPONENT HISTIDINE KINASE"/>
    <property type="match status" value="1"/>
</dbReference>
<dbReference type="InterPro" id="IPR003661">
    <property type="entry name" value="HisK_dim/P_dom"/>
</dbReference>
<dbReference type="InterPro" id="IPR004358">
    <property type="entry name" value="Sig_transdc_His_kin-like_C"/>
</dbReference>
<dbReference type="InterPro" id="IPR005467">
    <property type="entry name" value="His_kinase_dom"/>
</dbReference>
<keyword evidence="4" id="KW-0808">Transferase</keyword>
<dbReference type="Proteomes" id="UP000473681">
    <property type="component" value="Unassembled WGS sequence"/>
</dbReference>
<evidence type="ECO:0000256" key="8">
    <source>
        <dbReference type="ARBA" id="ARBA00023012"/>
    </source>
</evidence>
<dbReference type="InterPro" id="IPR003594">
    <property type="entry name" value="HATPase_dom"/>
</dbReference>
<dbReference type="Proteomes" id="UP000476820">
    <property type="component" value="Unassembled WGS sequence"/>
</dbReference>
<feature type="domain" description="PAS" evidence="10">
    <location>
        <begin position="123"/>
        <end position="193"/>
    </location>
</feature>
<dbReference type="PRINTS" id="PR00344">
    <property type="entry name" value="BCTRLSENSOR"/>
</dbReference>
<evidence type="ECO:0000256" key="6">
    <source>
        <dbReference type="ARBA" id="ARBA00022777"/>
    </source>
</evidence>
<dbReference type="FunFam" id="3.30.565.10:FF:000037">
    <property type="entry name" value="Hybrid sensor histidine kinase/response regulator"/>
    <property type="match status" value="1"/>
</dbReference>
<evidence type="ECO:0000256" key="2">
    <source>
        <dbReference type="ARBA" id="ARBA00012438"/>
    </source>
</evidence>
<gene>
    <name evidence="11" type="ORF">EXM65_16085</name>
    <name evidence="12" type="ORF">FC774_15335</name>
    <name evidence="13" type="ORF">FDB51_08220</name>
</gene>
<evidence type="ECO:0000313" key="13">
    <source>
        <dbReference type="EMBL" id="NFN35114.1"/>
    </source>
</evidence>
<dbReference type="InterPro" id="IPR013655">
    <property type="entry name" value="PAS_fold_3"/>
</dbReference>
<evidence type="ECO:0000259" key="10">
    <source>
        <dbReference type="PROSITE" id="PS50112"/>
    </source>
</evidence>
<dbReference type="PROSITE" id="PS50112">
    <property type="entry name" value="PAS"/>
    <property type="match status" value="1"/>
</dbReference>
<evidence type="ECO:0000313" key="15">
    <source>
        <dbReference type="Proteomes" id="UP000473681"/>
    </source>
</evidence>
<dbReference type="InterPro" id="IPR000014">
    <property type="entry name" value="PAS"/>
</dbReference>
<dbReference type="Pfam" id="PF02518">
    <property type="entry name" value="HATPase_c"/>
    <property type="match status" value="1"/>
</dbReference>
<evidence type="ECO:0000256" key="5">
    <source>
        <dbReference type="ARBA" id="ARBA00022741"/>
    </source>
</evidence>
<reference evidence="15 16" key="2">
    <citation type="submission" date="2019-04" db="EMBL/GenBank/DDBJ databases">
        <title>Genome sequencing of Clostridium botulinum Groups I-IV and Clostridium butyricum.</title>
        <authorList>
            <person name="Brunt J."/>
            <person name="Van Vliet A.H.M."/>
            <person name="Stringer S.C."/>
            <person name="Carter A.T."/>
            <person name="Peck M.W."/>
        </authorList>
    </citation>
    <scope>NUCLEOTIDE SEQUENCE [LARGE SCALE GENOMIC DNA]</scope>
    <source>
        <strain evidence="12 16">1605</strain>
        <strain evidence="13 15">CB-K-33E</strain>
    </source>
</reference>
<dbReference type="EMBL" id="SWVK01000009">
    <property type="protein sequence ID" value="NFN35114.1"/>
    <property type="molecule type" value="Genomic_DNA"/>
</dbReference>
<keyword evidence="5" id="KW-0547">Nucleotide-binding</keyword>
<keyword evidence="3" id="KW-0597">Phosphoprotein</keyword>
<dbReference type="InterPro" id="IPR050736">
    <property type="entry name" value="Sensor_HK_Regulatory"/>
</dbReference>
<evidence type="ECO:0000259" key="9">
    <source>
        <dbReference type="PROSITE" id="PS50109"/>
    </source>
</evidence>
<feature type="domain" description="Histidine kinase" evidence="9">
    <location>
        <begin position="261"/>
        <end position="486"/>
    </location>
</feature>
<organism evidence="12 16">
    <name type="scientific">Clostridium botulinum</name>
    <dbReference type="NCBI Taxonomy" id="1491"/>
    <lineage>
        <taxon>Bacteria</taxon>
        <taxon>Bacillati</taxon>
        <taxon>Bacillota</taxon>
        <taxon>Clostridia</taxon>
        <taxon>Eubacteriales</taxon>
        <taxon>Clostridiaceae</taxon>
        <taxon>Clostridium</taxon>
    </lineage>
</organism>
<reference evidence="11 14" key="1">
    <citation type="submission" date="2019-02" db="EMBL/GenBank/DDBJ databases">
        <title>Genome sequencing of Clostridium botulinum clinical isolates.</title>
        <authorList>
            <person name="Brunt J."/>
            <person name="Van Vliet A.H.M."/>
            <person name="Stringer S.C."/>
            <person name="Grant K.A."/>
            <person name="Carter A.C."/>
            <person name="Peck M.W."/>
        </authorList>
    </citation>
    <scope>NUCLEOTIDE SEQUENCE [LARGE SCALE GENOMIC DNA]</scope>
    <source>
        <strain evidence="11 14">H113700579</strain>
    </source>
</reference>
<evidence type="ECO:0000256" key="3">
    <source>
        <dbReference type="ARBA" id="ARBA00022553"/>
    </source>
</evidence>
<evidence type="ECO:0000313" key="11">
    <source>
        <dbReference type="EMBL" id="NFA44045.1"/>
    </source>
</evidence>
<dbReference type="Pfam" id="PF08447">
    <property type="entry name" value="PAS_3"/>
    <property type="match status" value="1"/>
</dbReference>
<dbReference type="Gene3D" id="3.30.450.20">
    <property type="entry name" value="PAS domain"/>
    <property type="match status" value="2"/>
</dbReference>
<dbReference type="SUPFAM" id="SSF55785">
    <property type="entry name" value="PYP-like sensor domain (PAS domain)"/>
    <property type="match status" value="2"/>
</dbReference>
<dbReference type="EMBL" id="SWOV01000056">
    <property type="protein sequence ID" value="NFF89226.1"/>
    <property type="molecule type" value="Genomic_DNA"/>
</dbReference>
<sequence>MEGCTINKKYSVDDLERILDNFPYLIWIKDQKNRYRYVNKYFLTTFKKNERDIIGKTEVINCNNDYVLGSEENLITEVEFNENKKYLSVYKTELPTGTKYNWMLAVARDVTLLKKEMTKRLKVQKRLESFLEISTDLWGILQSNYRFKDVSDNCIKTFGWTSEEFKNLNAVNLTHPDDRERILKKMDFLFNKDKKTFLLNRFLCKNGKYKLIEWTWCCLEEGKTVLLTGRDITEKKQLEEEKRRLEEAIAIESLKTEFFATVSHEFKTPLNIILTTVQLLADKFKNDVLTEEVKINLKYINGIKQNSYRLLKLVNNLIDITQIDGGIYKLSLENCNIVSVIENIVISVSKYINEKNRNIIFDTTKEEIILAIDCDKIERIILNLLSNAVKYTNRGGNIYVNLSTDINNNRVIVKIKDDGIGIPEKDMDSIFRRFKQSGDVFTRRCEGTGIGLSIVRSLIEMHGGKIKVNNEIKKGAEFIFFLPINKVKDKEIYSLYNKKLDSRFEKYNIEFSDIY</sequence>
<dbReference type="SUPFAM" id="SSF55874">
    <property type="entry name" value="ATPase domain of HSP90 chaperone/DNA topoisomerase II/histidine kinase"/>
    <property type="match status" value="1"/>
</dbReference>
<dbReference type="GO" id="GO:0005524">
    <property type="term" value="F:ATP binding"/>
    <property type="evidence" value="ECO:0007669"/>
    <property type="project" value="UniProtKB-KW"/>
</dbReference>
<keyword evidence="7" id="KW-0067">ATP-binding</keyword>
<dbReference type="Gene3D" id="1.10.287.130">
    <property type="match status" value="1"/>
</dbReference>
<evidence type="ECO:0000313" key="14">
    <source>
        <dbReference type="Proteomes" id="UP000472355"/>
    </source>
</evidence>
<keyword evidence="8" id="KW-0902">Two-component regulatory system</keyword>
<protein>
    <recommendedName>
        <fullName evidence="2">histidine kinase</fullName>
        <ecNumber evidence="2">2.7.13.3</ecNumber>
    </recommendedName>
</protein>
<dbReference type="EC" id="2.7.13.3" evidence="2"/>
<dbReference type="CDD" id="cd00082">
    <property type="entry name" value="HisKA"/>
    <property type="match status" value="1"/>
</dbReference>
<dbReference type="Proteomes" id="UP000472355">
    <property type="component" value="Unassembled WGS sequence"/>
</dbReference>
<comment type="caution">
    <text evidence="12">The sequence shown here is derived from an EMBL/GenBank/DDBJ whole genome shotgun (WGS) entry which is preliminary data.</text>
</comment>
<evidence type="ECO:0000313" key="12">
    <source>
        <dbReference type="EMBL" id="NFF89226.1"/>
    </source>
</evidence>
<keyword evidence="6 12" id="KW-0418">Kinase</keyword>
<dbReference type="PANTHER" id="PTHR43711:SF26">
    <property type="entry name" value="SENSOR HISTIDINE KINASE RCSC"/>
    <property type="match status" value="1"/>
</dbReference>
<evidence type="ECO:0000256" key="7">
    <source>
        <dbReference type="ARBA" id="ARBA00022840"/>
    </source>
</evidence>
<dbReference type="SMART" id="SM00091">
    <property type="entry name" value="PAS"/>
    <property type="match status" value="2"/>
</dbReference>
<dbReference type="RefSeq" id="WP_012449886.1">
    <property type="nucleotide sequence ID" value="NZ_CP010520.1"/>
</dbReference>
<dbReference type="NCBIfam" id="TIGR00229">
    <property type="entry name" value="sensory_box"/>
    <property type="match status" value="1"/>
</dbReference>
<name>A0A0C2NR39_CLOBO</name>
<dbReference type="SMART" id="SM00388">
    <property type="entry name" value="HisKA"/>
    <property type="match status" value="1"/>
</dbReference>
<dbReference type="EMBL" id="SGKU01000058">
    <property type="protein sequence ID" value="NFA44045.1"/>
    <property type="molecule type" value="Genomic_DNA"/>
</dbReference>
<proteinExistence type="predicted"/>
<evidence type="ECO:0000313" key="16">
    <source>
        <dbReference type="Proteomes" id="UP000476820"/>
    </source>
</evidence>
<dbReference type="CDD" id="cd00130">
    <property type="entry name" value="PAS"/>
    <property type="match status" value="1"/>
</dbReference>
<evidence type="ECO:0000256" key="4">
    <source>
        <dbReference type="ARBA" id="ARBA00022679"/>
    </source>
</evidence>
<dbReference type="InterPro" id="IPR035965">
    <property type="entry name" value="PAS-like_dom_sf"/>
</dbReference>
<evidence type="ECO:0000256" key="1">
    <source>
        <dbReference type="ARBA" id="ARBA00000085"/>
    </source>
</evidence>
<dbReference type="SMART" id="SM00387">
    <property type="entry name" value="HATPase_c"/>
    <property type="match status" value="1"/>
</dbReference>
<dbReference type="GO" id="GO:0000155">
    <property type="term" value="F:phosphorelay sensor kinase activity"/>
    <property type="evidence" value="ECO:0007669"/>
    <property type="project" value="InterPro"/>
</dbReference>